<dbReference type="AlphaFoldDB" id="A0A914IBA7"/>
<dbReference type="Proteomes" id="UP000887572">
    <property type="component" value="Unplaced"/>
</dbReference>
<evidence type="ECO:0000313" key="2">
    <source>
        <dbReference type="Proteomes" id="UP000887572"/>
    </source>
</evidence>
<evidence type="ECO:0000256" key="1">
    <source>
        <dbReference type="SAM" id="SignalP"/>
    </source>
</evidence>
<sequence length="81" mass="9159">MNLLGANFWLSSLWTQRTACWPFAGESGSREHQLPISLRCPGMLQRLNGCATLCRVEQLKRLSVAESLRLEEAKCSPPRRT</sequence>
<protein>
    <submittedName>
        <fullName evidence="3">Secreted protein</fullName>
    </submittedName>
</protein>
<name>A0A914IBA7_GLORO</name>
<keyword evidence="1" id="KW-0732">Signal</keyword>
<accession>A0A914IBA7</accession>
<keyword evidence="2" id="KW-1185">Reference proteome</keyword>
<feature type="signal peptide" evidence="1">
    <location>
        <begin position="1"/>
        <end position="19"/>
    </location>
</feature>
<proteinExistence type="predicted"/>
<feature type="chain" id="PRO_5037298707" evidence="1">
    <location>
        <begin position="20"/>
        <end position="81"/>
    </location>
</feature>
<dbReference type="WBParaSite" id="Gr19_v10_g8308.t1">
    <property type="protein sequence ID" value="Gr19_v10_g8308.t1"/>
    <property type="gene ID" value="Gr19_v10_g8308"/>
</dbReference>
<evidence type="ECO:0000313" key="3">
    <source>
        <dbReference type="WBParaSite" id="Gr19_v10_g8308.t1"/>
    </source>
</evidence>
<organism evidence="2 3">
    <name type="scientific">Globodera rostochiensis</name>
    <name type="common">Golden nematode worm</name>
    <name type="synonym">Heterodera rostochiensis</name>
    <dbReference type="NCBI Taxonomy" id="31243"/>
    <lineage>
        <taxon>Eukaryota</taxon>
        <taxon>Metazoa</taxon>
        <taxon>Ecdysozoa</taxon>
        <taxon>Nematoda</taxon>
        <taxon>Chromadorea</taxon>
        <taxon>Rhabditida</taxon>
        <taxon>Tylenchina</taxon>
        <taxon>Tylenchomorpha</taxon>
        <taxon>Tylenchoidea</taxon>
        <taxon>Heteroderidae</taxon>
        <taxon>Heteroderinae</taxon>
        <taxon>Globodera</taxon>
    </lineage>
</organism>
<reference evidence="3" key="1">
    <citation type="submission" date="2022-11" db="UniProtKB">
        <authorList>
            <consortium name="WormBaseParasite"/>
        </authorList>
    </citation>
    <scope>IDENTIFICATION</scope>
</reference>